<dbReference type="SUPFAM" id="SSF49401">
    <property type="entry name" value="Bacterial adhesins"/>
    <property type="match status" value="1"/>
</dbReference>
<feature type="signal peptide" evidence="2">
    <location>
        <begin position="1"/>
        <end position="29"/>
    </location>
</feature>
<organism evidence="5 6">
    <name type="scientific">Lacticaseibacillus zeae</name>
    <name type="common">Lactobacillus zeae</name>
    <dbReference type="NCBI Taxonomy" id="57037"/>
    <lineage>
        <taxon>Bacteria</taxon>
        <taxon>Bacillati</taxon>
        <taxon>Bacillota</taxon>
        <taxon>Bacilli</taxon>
        <taxon>Lactobacillales</taxon>
        <taxon>Lactobacillaceae</taxon>
        <taxon>Lacticaseibacillus</taxon>
    </lineage>
</organism>
<evidence type="ECO:0000259" key="3">
    <source>
        <dbReference type="Pfam" id="PF06458"/>
    </source>
</evidence>
<dbReference type="InterPro" id="IPR027994">
    <property type="entry name" value="WxL_dom"/>
</dbReference>
<evidence type="ECO:0000256" key="1">
    <source>
        <dbReference type="ARBA" id="ARBA00022737"/>
    </source>
</evidence>
<keyword evidence="2" id="KW-0732">Signal</keyword>
<dbReference type="InterPro" id="IPR013320">
    <property type="entry name" value="ConA-like_dom_sf"/>
</dbReference>
<protein>
    <submittedName>
        <fullName evidence="5">Cell surface complex protein, CscC family</fullName>
    </submittedName>
</protein>
<dbReference type="InterPro" id="IPR008966">
    <property type="entry name" value="Adhesion_dom_sf"/>
</dbReference>
<dbReference type="Pfam" id="PF06458">
    <property type="entry name" value="MucBP"/>
    <property type="match status" value="2"/>
</dbReference>
<name>A0A5R8LK24_LACZE</name>
<dbReference type="Pfam" id="PF13731">
    <property type="entry name" value="WxL"/>
    <property type="match status" value="1"/>
</dbReference>
<evidence type="ECO:0000313" key="5">
    <source>
        <dbReference type="EMBL" id="TLF37549.1"/>
    </source>
</evidence>
<proteinExistence type="predicted"/>
<feature type="chain" id="PRO_5024335844" evidence="2">
    <location>
        <begin position="30"/>
        <end position="835"/>
    </location>
</feature>
<reference evidence="5 6" key="1">
    <citation type="submission" date="2019-05" db="EMBL/GenBank/DDBJ databases">
        <title>Genome-based reclassification of Lactobacillus casei as Lactobacillus casei subsp. casei. subsp.nov., description of Lactobacillus casei subsp. zeae subsp. nov., and emended description of Lactobacillus casei.</title>
        <authorList>
            <person name="Huang C.-H."/>
        </authorList>
    </citation>
    <scope>NUCLEOTIDE SEQUENCE [LARGE SCALE GENOMIC DNA]</scope>
    <source>
        <strain evidence="5 6">CRBIP24.44</strain>
    </source>
</reference>
<dbReference type="EMBL" id="VBWO01000014">
    <property type="protein sequence ID" value="TLF37549.1"/>
    <property type="molecule type" value="Genomic_DNA"/>
</dbReference>
<dbReference type="Gene3D" id="2.60.120.200">
    <property type="match status" value="1"/>
</dbReference>
<keyword evidence="1" id="KW-0677">Repeat</keyword>
<comment type="caution">
    <text evidence="5">The sequence shown here is derived from an EMBL/GenBank/DDBJ whole genome shotgun (WGS) entry which is preliminary data.</text>
</comment>
<feature type="domain" description="WxL" evidence="4">
    <location>
        <begin position="633"/>
        <end position="835"/>
    </location>
</feature>
<evidence type="ECO:0000313" key="6">
    <source>
        <dbReference type="Proteomes" id="UP000309885"/>
    </source>
</evidence>
<feature type="domain" description="MucBP" evidence="3">
    <location>
        <begin position="545"/>
        <end position="630"/>
    </location>
</feature>
<feature type="domain" description="MucBP" evidence="3">
    <location>
        <begin position="316"/>
        <end position="392"/>
    </location>
</feature>
<dbReference type="Pfam" id="PF18483">
    <property type="entry name" value="Lectin_L-type_dom"/>
    <property type="match status" value="1"/>
</dbReference>
<accession>A0A5R8LK24</accession>
<gene>
    <name evidence="5" type="ORF">FEI15_12760</name>
</gene>
<dbReference type="Gene3D" id="3.10.20.320">
    <property type="entry name" value="Putative peptidoglycan bound protein (lpxtg motif)"/>
    <property type="match status" value="2"/>
</dbReference>
<sequence>MWVKRVLTIAGIFVAMLFMLLFPIQKAVAADDDIPPDSGIPDSALKAPDYFFKSTAKPEYNQNRSAFSTTYPQALIVTGSANYQNWQIGGMWSKQRIDLNSAFTYETAHYFGSRPGYDADGMTFTLQNDPEGIAAYGAPGGGLGAYPWSRSGPPKQELISHYIQNALSIEMDSYWSGDRAQFDDMYDYDYPNTKMTGHLGVVRPGETPLTTKTSRDVGHLQYVPLTDATKLSNGKFRPFTVKWTPSVTYKDGVRILGGDLQYYMDGNPKEGGIFRINNVLDYFKSDKVLFGYTGSSGTHPTFQAVALLKMPQNAQPVTVNFVDTAGNAIQDPLTIPGDPGNQWDAAKRRPEWIHKGDDWYQYTGKYTANTPDQKDAGTFSATVPYTVTYQYEARRPPLSYVLKKAVRNDTAGETDFKTSTDAKDGDLVTYELTYTNLLGGTTGSIKDQLDANHTYQNGSLQIANADTGGAFKPYTAAEENFKTNHTIPFPYTIKDGDSFKIRFTAKIARQDTAETILNQASVGGSGSDQITSNQTTIHLPATTGKVTFRYVNRASDMAKPEEIAPEVTVTGKIGQKVSDVDASAIRPKAIKDWTVIDQASNADLTQATFDQAEVVDPVFNKEETVITYRYEKPMLKLTVDPSLDFGDFDTNSVDRTYYIGENQAKTKQKLPFGVTIEDYYGVSQWQLSVQQNGQFTSEVKPDSQNPDLHVSHTLDNATLHFLNPRLQHTMVSGPAWAQQDNLIYKAPDDFALDPTATKSTVLAAIDKRGHYLKDDAEQAEATGTLYDNSGASTWRLNFGDADSAPTSVGLHVPASTKRYQAHYKTTLTWNLSMLP</sequence>
<dbReference type="AlphaFoldDB" id="A0A5R8LK24"/>
<evidence type="ECO:0000259" key="4">
    <source>
        <dbReference type="Pfam" id="PF13731"/>
    </source>
</evidence>
<evidence type="ECO:0000256" key="2">
    <source>
        <dbReference type="SAM" id="SignalP"/>
    </source>
</evidence>
<dbReference type="InterPro" id="IPR009459">
    <property type="entry name" value="MucBP_dom"/>
</dbReference>
<dbReference type="Proteomes" id="UP000309885">
    <property type="component" value="Unassembled WGS sequence"/>
</dbReference>
<dbReference type="SUPFAM" id="SSF49899">
    <property type="entry name" value="Concanavalin A-like lectins/glucanases"/>
    <property type="match status" value="1"/>
</dbReference>